<dbReference type="Proteomes" id="UP000603453">
    <property type="component" value="Unassembled WGS sequence"/>
</dbReference>
<sequence length="137" mass="15375">MIDLFDAIAKYSAGKLNKIHVVEKLIDGVFDSCERRRLDLEPPVNKDDNSNEFEEDADGFDENDEDLVVIDNLTESDTNDNDVKDLSAKEIKALCVVCTMLITSPSIEGNVDATYIKKQLYYDKQESIPAHELDTSA</sequence>
<evidence type="ECO:0000256" key="1">
    <source>
        <dbReference type="SAM" id="MobiDB-lite"/>
    </source>
</evidence>
<reference evidence="2" key="1">
    <citation type="submission" date="2020-12" db="EMBL/GenBank/DDBJ databases">
        <title>Metabolic potential, ecology and presence of endohyphal bacteria is reflected in genomic diversity of Mucoromycotina.</title>
        <authorList>
            <person name="Muszewska A."/>
            <person name="Okrasinska A."/>
            <person name="Steczkiewicz K."/>
            <person name="Drgas O."/>
            <person name="Orlowska M."/>
            <person name="Perlinska-Lenart U."/>
            <person name="Aleksandrzak-Piekarczyk T."/>
            <person name="Szatraj K."/>
            <person name="Zielenkiewicz U."/>
            <person name="Pilsyk S."/>
            <person name="Malc E."/>
            <person name="Mieczkowski P."/>
            <person name="Kruszewska J.S."/>
            <person name="Biernat P."/>
            <person name="Pawlowska J."/>
        </authorList>
    </citation>
    <scope>NUCLEOTIDE SEQUENCE</scope>
    <source>
        <strain evidence="2">WA0000017839</strain>
    </source>
</reference>
<dbReference type="OrthoDB" id="2301619at2759"/>
<feature type="compositionally biased region" description="Basic and acidic residues" evidence="1">
    <location>
        <begin position="40"/>
        <end position="49"/>
    </location>
</feature>
<comment type="caution">
    <text evidence="2">The sequence shown here is derived from an EMBL/GenBank/DDBJ whole genome shotgun (WGS) entry which is preliminary data.</text>
</comment>
<dbReference type="AlphaFoldDB" id="A0A8H7RG63"/>
<dbReference type="EMBL" id="JAEPRD010000013">
    <property type="protein sequence ID" value="KAG2210018.1"/>
    <property type="molecule type" value="Genomic_DNA"/>
</dbReference>
<protein>
    <submittedName>
        <fullName evidence="2">Uncharacterized protein</fullName>
    </submittedName>
</protein>
<name>A0A8H7RG63_9FUNG</name>
<accession>A0A8H7RG63</accession>
<keyword evidence="3" id="KW-1185">Reference proteome</keyword>
<evidence type="ECO:0000313" key="2">
    <source>
        <dbReference type="EMBL" id="KAG2210018.1"/>
    </source>
</evidence>
<organism evidence="2 3">
    <name type="scientific">Mucor saturninus</name>
    <dbReference type="NCBI Taxonomy" id="64648"/>
    <lineage>
        <taxon>Eukaryota</taxon>
        <taxon>Fungi</taxon>
        <taxon>Fungi incertae sedis</taxon>
        <taxon>Mucoromycota</taxon>
        <taxon>Mucoromycotina</taxon>
        <taxon>Mucoromycetes</taxon>
        <taxon>Mucorales</taxon>
        <taxon>Mucorineae</taxon>
        <taxon>Mucoraceae</taxon>
        <taxon>Mucor</taxon>
    </lineage>
</organism>
<proteinExistence type="predicted"/>
<evidence type="ECO:0000313" key="3">
    <source>
        <dbReference type="Proteomes" id="UP000603453"/>
    </source>
</evidence>
<feature type="compositionally biased region" description="Acidic residues" evidence="1">
    <location>
        <begin position="50"/>
        <end position="64"/>
    </location>
</feature>
<feature type="region of interest" description="Disordered" evidence="1">
    <location>
        <begin position="40"/>
        <end position="64"/>
    </location>
</feature>
<gene>
    <name evidence="2" type="ORF">INT47_003454</name>
</gene>